<evidence type="ECO:0000259" key="3">
    <source>
        <dbReference type="PROSITE" id="PS50112"/>
    </source>
</evidence>
<dbReference type="InterPro" id="IPR011006">
    <property type="entry name" value="CheY-like_superfamily"/>
</dbReference>
<sequence length="218" mass="23360">MTERPASVLLADPHDEFAAALETTLADATGEFELRHVRDLRTARDAFDPARHDCVLVERDLGSGIGLDLLAAVRRIDPGVPVFVVTADGDEAFAASAVDAGATGYVRKGDPDALADLRDRIRRARTVRAGGDDADHAATIERLRASAERLDTILEHTTNLVFMKDTDDRYLLVNDAFASLVGVPREEIIGATTAEVHGGEFAGRFRANDEAAIAAGEP</sequence>
<dbReference type="PROSITE" id="PS50112">
    <property type="entry name" value="PAS"/>
    <property type="match status" value="1"/>
</dbReference>
<comment type="caution">
    <text evidence="1">Lacks conserved residue(s) required for the propagation of feature annotation.</text>
</comment>
<evidence type="ECO:0000313" key="5">
    <source>
        <dbReference type="Proteomes" id="UP001596145"/>
    </source>
</evidence>
<dbReference type="CDD" id="cd00130">
    <property type="entry name" value="PAS"/>
    <property type="match status" value="1"/>
</dbReference>
<dbReference type="NCBIfam" id="TIGR00229">
    <property type="entry name" value="sensory_box"/>
    <property type="match status" value="1"/>
</dbReference>
<keyword evidence="5" id="KW-1185">Reference proteome</keyword>
<dbReference type="CDD" id="cd00156">
    <property type="entry name" value="REC"/>
    <property type="match status" value="1"/>
</dbReference>
<dbReference type="PANTHER" id="PTHR45566:SF1">
    <property type="entry name" value="HTH-TYPE TRANSCRIPTIONAL REGULATOR YHJB-RELATED"/>
    <property type="match status" value="1"/>
</dbReference>
<name>A0ABD5QP00_9EURY</name>
<dbReference type="SMART" id="SM00091">
    <property type="entry name" value="PAS"/>
    <property type="match status" value="1"/>
</dbReference>
<dbReference type="Gene3D" id="3.30.450.20">
    <property type="entry name" value="PAS domain"/>
    <property type="match status" value="1"/>
</dbReference>
<dbReference type="Proteomes" id="UP001596145">
    <property type="component" value="Unassembled WGS sequence"/>
</dbReference>
<gene>
    <name evidence="4" type="ORF">ACFPJA_03600</name>
</gene>
<dbReference type="InterPro" id="IPR035965">
    <property type="entry name" value="PAS-like_dom_sf"/>
</dbReference>
<dbReference type="PROSITE" id="PS50110">
    <property type="entry name" value="RESPONSE_REGULATORY"/>
    <property type="match status" value="1"/>
</dbReference>
<evidence type="ECO:0000256" key="1">
    <source>
        <dbReference type="PROSITE-ProRule" id="PRU00169"/>
    </source>
</evidence>
<dbReference type="Gene3D" id="3.40.50.2300">
    <property type="match status" value="1"/>
</dbReference>
<dbReference type="InterPro" id="IPR000014">
    <property type="entry name" value="PAS"/>
</dbReference>
<feature type="domain" description="Response regulatory" evidence="2">
    <location>
        <begin position="7"/>
        <end position="123"/>
    </location>
</feature>
<dbReference type="RefSeq" id="WP_122106467.1">
    <property type="nucleotide sequence ID" value="NZ_JBHSKV010000004.1"/>
</dbReference>
<proteinExistence type="predicted"/>
<dbReference type="EMBL" id="JBHSKV010000004">
    <property type="protein sequence ID" value="MFC5133811.1"/>
    <property type="molecule type" value="Genomic_DNA"/>
</dbReference>
<protein>
    <submittedName>
        <fullName evidence="4">Response regulator</fullName>
    </submittedName>
</protein>
<evidence type="ECO:0000259" key="2">
    <source>
        <dbReference type="PROSITE" id="PS50110"/>
    </source>
</evidence>
<accession>A0ABD5QP00</accession>
<dbReference type="InterPro" id="IPR013656">
    <property type="entry name" value="PAS_4"/>
</dbReference>
<feature type="domain" description="PAS" evidence="3">
    <location>
        <begin position="146"/>
        <end position="190"/>
    </location>
</feature>
<dbReference type="SMART" id="SM00448">
    <property type="entry name" value="REC"/>
    <property type="match status" value="1"/>
</dbReference>
<dbReference type="Pfam" id="PF00072">
    <property type="entry name" value="Response_reg"/>
    <property type="match status" value="1"/>
</dbReference>
<evidence type="ECO:0000313" key="4">
    <source>
        <dbReference type="EMBL" id="MFC5133811.1"/>
    </source>
</evidence>
<dbReference type="PANTHER" id="PTHR45566">
    <property type="entry name" value="HTH-TYPE TRANSCRIPTIONAL REGULATOR YHJB-RELATED"/>
    <property type="match status" value="1"/>
</dbReference>
<reference evidence="4 5" key="1">
    <citation type="journal article" date="2019" name="Int. J. Syst. Evol. Microbiol.">
        <title>The Global Catalogue of Microorganisms (GCM) 10K type strain sequencing project: providing services to taxonomists for standard genome sequencing and annotation.</title>
        <authorList>
            <consortium name="The Broad Institute Genomics Platform"/>
            <consortium name="The Broad Institute Genome Sequencing Center for Infectious Disease"/>
            <person name="Wu L."/>
            <person name="Ma J."/>
        </authorList>
    </citation>
    <scope>NUCLEOTIDE SEQUENCE [LARGE SCALE GENOMIC DNA]</scope>
    <source>
        <strain evidence="4 5">CGMCC 1.16026</strain>
    </source>
</reference>
<organism evidence="4 5">
    <name type="scientific">Halorubrum glutamatedens</name>
    <dbReference type="NCBI Taxonomy" id="2707018"/>
    <lineage>
        <taxon>Archaea</taxon>
        <taxon>Methanobacteriati</taxon>
        <taxon>Methanobacteriota</taxon>
        <taxon>Stenosarchaea group</taxon>
        <taxon>Halobacteria</taxon>
        <taxon>Halobacteriales</taxon>
        <taxon>Haloferacaceae</taxon>
        <taxon>Halorubrum</taxon>
    </lineage>
</organism>
<comment type="caution">
    <text evidence="4">The sequence shown here is derived from an EMBL/GenBank/DDBJ whole genome shotgun (WGS) entry which is preliminary data.</text>
</comment>
<dbReference type="InterPro" id="IPR051015">
    <property type="entry name" value="EvgA-like"/>
</dbReference>
<dbReference type="InterPro" id="IPR001789">
    <property type="entry name" value="Sig_transdc_resp-reg_receiver"/>
</dbReference>
<dbReference type="AlphaFoldDB" id="A0ABD5QP00"/>
<dbReference type="SUPFAM" id="SSF52172">
    <property type="entry name" value="CheY-like"/>
    <property type="match status" value="1"/>
</dbReference>
<dbReference type="SUPFAM" id="SSF55785">
    <property type="entry name" value="PYP-like sensor domain (PAS domain)"/>
    <property type="match status" value="1"/>
</dbReference>
<dbReference type="Pfam" id="PF08448">
    <property type="entry name" value="PAS_4"/>
    <property type="match status" value="1"/>
</dbReference>